<dbReference type="Pfam" id="PF00496">
    <property type="entry name" value="SBP_bac_5"/>
    <property type="match status" value="1"/>
</dbReference>
<comment type="similarity">
    <text evidence="2">Belongs to the bacterial solute-binding protein 5 family.</text>
</comment>
<dbReference type="PIRSF" id="PIRSF002741">
    <property type="entry name" value="MppA"/>
    <property type="match status" value="1"/>
</dbReference>
<evidence type="ECO:0000313" key="7">
    <source>
        <dbReference type="Proteomes" id="UP001055286"/>
    </source>
</evidence>
<reference evidence="6" key="1">
    <citation type="journal article" date="2016" name="Front. Microbiol.">
        <title>Genome Sequence of the Piezophilic, Mesophilic Sulfate-Reducing Bacterium Desulfovibrio indicus J2T.</title>
        <authorList>
            <person name="Cao J."/>
            <person name="Maignien L."/>
            <person name="Shao Z."/>
            <person name="Alain K."/>
            <person name="Jebbar M."/>
        </authorList>
    </citation>
    <scope>NUCLEOTIDE SEQUENCE</scope>
    <source>
        <strain evidence="6">JCM 32048</strain>
    </source>
</reference>
<evidence type="ECO:0000256" key="2">
    <source>
        <dbReference type="ARBA" id="ARBA00005695"/>
    </source>
</evidence>
<accession>A0AA37HIF3</accession>
<evidence type="ECO:0000313" key="6">
    <source>
        <dbReference type="EMBL" id="GJD66343.1"/>
    </source>
</evidence>
<protein>
    <submittedName>
        <fullName evidence="6">Dipeptide-binding protein DppE</fullName>
    </submittedName>
</protein>
<comment type="subcellular location">
    <subcellularLocation>
        <location evidence="1">Periplasm</location>
    </subcellularLocation>
</comment>
<reference evidence="6" key="2">
    <citation type="submission" date="2021-08" db="EMBL/GenBank/DDBJ databases">
        <authorList>
            <person name="Tani A."/>
            <person name="Ola A."/>
            <person name="Ogura Y."/>
            <person name="Katsura K."/>
            <person name="Hayashi T."/>
        </authorList>
    </citation>
    <scope>NUCLEOTIDE SEQUENCE</scope>
    <source>
        <strain evidence="6">JCM 32048</strain>
    </source>
</reference>
<organism evidence="6 7">
    <name type="scientific">Methylobacterium frigidaeris</name>
    <dbReference type="NCBI Taxonomy" id="2038277"/>
    <lineage>
        <taxon>Bacteria</taxon>
        <taxon>Pseudomonadati</taxon>
        <taxon>Pseudomonadota</taxon>
        <taxon>Alphaproteobacteria</taxon>
        <taxon>Hyphomicrobiales</taxon>
        <taxon>Methylobacteriaceae</taxon>
        <taxon>Methylobacterium</taxon>
    </lineage>
</organism>
<evidence type="ECO:0000256" key="4">
    <source>
        <dbReference type="SAM" id="SignalP"/>
    </source>
</evidence>
<dbReference type="GO" id="GO:0030288">
    <property type="term" value="C:outer membrane-bounded periplasmic space"/>
    <property type="evidence" value="ECO:0007669"/>
    <property type="project" value="UniProtKB-ARBA"/>
</dbReference>
<dbReference type="SUPFAM" id="SSF53850">
    <property type="entry name" value="Periplasmic binding protein-like II"/>
    <property type="match status" value="1"/>
</dbReference>
<feature type="chain" id="PRO_5041265179" evidence="4">
    <location>
        <begin position="27"/>
        <end position="526"/>
    </location>
</feature>
<sequence length="526" mass="57518">MPLITRRTALAVTAAAAMPIGRPALAQSGARTLRFVPQSDLAALDPIWTTGYVVRNHGYMVFDTLYALDSAFRVRPQMAAGHEVTNDGRTCTITLRAGLRFHDGTPVLARDCVASIRRWAARDGFGQTLMAHTDELSALDDRRLRFMLKAPFPLLTQALGKLSSPVPFMMPERLATTDVNQQIREAVGSGPFRFLPNEWRQGASAAYARFDAYLPRDEKPDGMAGGKHVNVPRVEWRTIADPSTAMSALRTGEVDWLETTTPDLLPLASGQKGVTVSTLDPLGTYMLLRFNSLLPPFDDVAVRRAVLRAVNQEDYLAAMAGDAAYYRECKAFFPCGTPLSTGAGGEVMDGRLDAAREMLKASSYDGRKVVVIASADQPLLAPVGEVTADLLRKLGMQVDLVTTDWGTLLARRASQKPVAEGGWNIFHTFAVAPEFMSPASHLGLRGTGRAGWAGWFSDPTMEALRTDWFAAEDDAAERRIAAAMEREAFAQAPYVPLGQVRQPTVYRDVVRGIFPASAPLFWNLDK</sequence>
<feature type="domain" description="Solute-binding protein family 5" evidence="5">
    <location>
        <begin position="74"/>
        <end position="425"/>
    </location>
</feature>
<dbReference type="RefSeq" id="WP_238193434.1">
    <property type="nucleotide sequence ID" value="NZ_BPQJ01000062.1"/>
</dbReference>
<dbReference type="Gene3D" id="3.10.105.10">
    <property type="entry name" value="Dipeptide-binding Protein, Domain 3"/>
    <property type="match status" value="1"/>
</dbReference>
<dbReference type="InterPro" id="IPR000914">
    <property type="entry name" value="SBP_5_dom"/>
</dbReference>
<dbReference type="EMBL" id="BPQJ01000062">
    <property type="protein sequence ID" value="GJD66343.1"/>
    <property type="molecule type" value="Genomic_DNA"/>
</dbReference>
<gene>
    <name evidence="6" type="primary">dppE</name>
    <name evidence="6" type="ORF">MPEAHAMD_6540</name>
</gene>
<keyword evidence="7" id="KW-1185">Reference proteome</keyword>
<dbReference type="PANTHER" id="PTHR30290:SF38">
    <property type="entry name" value="D,D-DIPEPTIDE-BINDING PERIPLASMIC PROTEIN DDPA-RELATED"/>
    <property type="match status" value="1"/>
</dbReference>
<dbReference type="PANTHER" id="PTHR30290">
    <property type="entry name" value="PERIPLASMIC BINDING COMPONENT OF ABC TRANSPORTER"/>
    <property type="match status" value="1"/>
</dbReference>
<keyword evidence="3 4" id="KW-0732">Signal</keyword>
<evidence type="ECO:0000256" key="1">
    <source>
        <dbReference type="ARBA" id="ARBA00004418"/>
    </source>
</evidence>
<dbReference type="AlphaFoldDB" id="A0AA37HIF3"/>
<dbReference type="CDD" id="cd08502">
    <property type="entry name" value="PBP2_NikA_DppA_OppA_like_16"/>
    <property type="match status" value="1"/>
</dbReference>
<dbReference type="Proteomes" id="UP001055286">
    <property type="component" value="Unassembled WGS sequence"/>
</dbReference>
<dbReference type="GO" id="GO:1904680">
    <property type="term" value="F:peptide transmembrane transporter activity"/>
    <property type="evidence" value="ECO:0007669"/>
    <property type="project" value="TreeGrafter"/>
</dbReference>
<proteinExistence type="inferred from homology"/>
<dbReference type="GO" id="GO:0043190">
    <property type="term" value="C:ATP-binding cassette (ABC) transporter complex"/>
    <property type="evidence" value="ECO:0007669"/>
    <property type="project" value="InterPro"/>
</dbReference>
<dbReference type="InterPro" id="IPR030678">
    <property type="entry name" value="Peptide/Ni-bd"/>
</dbReference>
<evidence type="ECO:0000256" key="3">
    <source>
        <dbReference type="ARBA" id="ARBA00022729"/>
    </source>
</evidence>
<dbReference type="Gene3D" id="3.40.190.10">
    <property type="entry name" value="Periplasmic binding protein-like II"/>
    <property type="match status" value="1"/>
</dbReference>
<comment type="caution">
    <text evidence="6">The sequence shown here is derived from an EMBL/GenBank/DDBJ whole genome shotgun (WGS) entry which is preliminary data.</text>
</comment>
<feature type="signal peptide" evidence="4">
    <location>
        <begin position="1"/>
        <end position="26"/>
    </location>
</feature>
<name>A0AA37HIF3_9HYPH</name>
<dbReference type="GO" id="GO:0015833">
    <property type="term" value="P:peptide transport"/>
    <property type="evidence" value="ECO:0007669"/>
    <property type="project" value="TreeGrafter"/>
</dbReference>
<dbReference type="InterPro" id="IPR039424">
    <property type="entry name" value="SBP_5"/>
</dbReference>
<evidence type="ECO:0000259" key="5">
    <source>
        <dbReference type="Pfam" id="PF00496"/>
    </source>
</evidence>